<feature type="transmembrane region" description="Helical" evidence="2">
    <location>
        <begin position="189"/>
        <end position="206"/>
    </location>
</feature>
<keyword evidence="2" id="KW-0812">Transmembrane</keyword>
<dbReference type="Gene3D" id="1.20.120.1220">
    <property type="match status" value="1"/>
</dbReference>
<feature type="transmembrane region" description="Helical" evidence="2">
    <location>
        <begin position="79"/>
        <end position="101"/>
    </location>
</feature>
<keyword evidence="5" id="KW-1185">Reference proteome</keyword>
<gene>
    <name evidence="4" type="ORF">GCM10009751_04340</name>
</gene>
<keyword evidence="2" id="KW-1133">Transmembrane helix</keyword>
<accession>A0ABP4ZCZ5</accession>
<comment type="similarity">
    <text evidence="1">Belongs to the peptidase A24 family.</text>
</comment>
<reference evidence="5" key="1">
    <citation type="journal article" date="2019" name="Int. J. Syst. Evol. Microbiol.">
        <title>The Global Catalogue of Microorganisms (GCM) 10K type strain sequencing project: providing services to taxonomists for standard genome sequencing and annotation.</title>
        <authorList>
            <consortium name="The Broad Institute Genomics Platform"/>
            <consortium name="The Broad Institute Genome Sequencing Center for Infectious Disease"/>
            <person name="Wu L."/>
            <person name="Ma J."/>
        </authorList>
    </citation>
    <scope>NUCLEOTIDE SEQUENCE [LARGE SCALE GENOMIC DNA]</scope>
    <source>
        <strain evidence="5">JCM 14326</strain>
    </source>
</reference>
<name>A0ABP4ZCZ5_9MICO</name>
<proteinExistence type="inferred from homology"/>
<evidence type="ECO:0000259" key="3">
    <source>
        <dbReference type="Pfam" id="PF01478"/>
    </source>
</evidence>
<dbReference type="PANTHER" id="PTHR30487:SF0">
    <property type="entry name" value="PREPILIN LEADER PEPTIDASE_N-METHYLTRANSFERASE-RELATED"/>
    <property type="match status" value="1"/>
</dbReference>
<dbReference type="EMBL" id="BAAANL010000001">
    <property type="protein sequence ID" value="GAA1851042.1"/>
    <property type="molecule type" value="Genomic_DNA"/>
</dbReference>
<dbReference type="Proteomes" id="UP001501094">
    <property type="component" value="Unassembled WGS sequence"/>
</dbReference>
<dbReference type="PANTHER" id="PTHR30487">
    <property type="entry name" value="TYPE 4 PREPILIN-LIKE PROTEINS LEADER PEPTIDE-PROCESSING ENZYME"/>
    <property type="match status" value="1"/>
</dbReference>
<feature type="transmembrane region" description="Helical" evidence="2">
    <location>
        <begin position="165"/>
        <end position="182"/>
    </location>
</feature>
<dbReference type="InterPro" id="IPR050882">
    <property type="entry name" value="Prepilin_peptidase/N-MTase"/>
</dbReference>
<sequence>MTDVAPAPHRPTAGLLARLAGEIRPFARMSALVAVPAVSWAVWASGPSWATPAVVVLALAGSALAVIDARTHRLPNAIVYPATAVAGVLLVLAAAAGALTGGPSWEALWRAELGFAAHGGFYAVTYLIFRGTGVGLGDVKLAGILGAVTAWFGWDVFLLGMTAPYLVAGVVVVILLLLRVVGRKSYIPFGPFMLLGVVVALTWARLGS</sequence>
<comment type="caution">
    <text evidence="4">The sequence shown here is derived from an EMBL/GenBank/DDBJ whole genome shotgun (WGS) entry which is preliminary data.</text>
</comment>
<dbReference type="InterPro" id="IPR000045">
    <property type="entry name" value="Prepilin_IV_endopep_pep"/>
</dbReference>
<keyword evidence="2" id="KW-0472">Membrane</keyword>
<evidence type="ECO:0000313" key="4">
    <source>
        <dbReference type="EMBL" id="GAA1851042.1"/>
    </source>
</evidence>
<organism evidence="4 5">
    <name type="scientific">Myceligenerans crystallogenes</name>
    <dbReference type="NCBI Taxonomy" id="316335"/>
    <lineage>
        <taxon>Bacteria</taxon>
        <taxon>Bacillati</taxon>
        <taxon>Actinomycetota</taxon>
        <taxon>Actinomycetes</taxon>
        <taxon>Micrococcales</taxon>
        <taxon>Promicromonosporaceae</taxon>
        <taxon>Myceligenerans</taxon>
    </lineage>
</organism>
<dbReference type="RefSeq" id="WP_344099036.1">
    <property type="nucleotide sequence ID" value="NZ_BAAANL010000001.1"/>
</dbReference>
<feature type="domain" description="Prepilin type IV endopeptidase peptidase" evidence="3">
    <location>
        <begin position="56"/>
        <end position="162"/>
    </location>
</feature>
<evidence type="ECO:0000256" key="1">
    <source>
        <dbReference type="ARBA" id="ARBA00005801"/>
    </source>
</evidence>
<feature type="transmembrane region" description="Helical" evidence="2">
    <location>
        <begin position="49"/>
        <end position="67"/>
    </location>
</feature>
<evidence type="ECO:0000313" key="5">
    <source>
        <dbReference type="Proteomes" id="UP001501094"/>
    </source>
</evidence>
<protein>
    <recommendedName>
        <fullName evidence="3">Prepilin type IV endopeptidase peptidase domain-containing protein</fullName>
    </recommendedName>
</protein>
<evidence type="ECO:0000256" key="2">
    <source>
        <dbReference type="SAM" id="Phobius"/>
    </source>
</evidence>
<dbReference type="Pfam" id="PF01478">
    <property type="entry name" value="Peptidase_A24"/>
    <property type="match status" value="1"/>
</dbReference>